<dbReference type="InterPro" id="IPR009000">
    <property type="entry name" value="Transl_B-barrel_sf"/>
</dbReference>
<dbReference type="Gene3D" id="3.40.50.300">
    <property type="entry name" value="P-loop containing nucleotide triphosphate hydrolases"/>
    <property type="match status" value="1"/>
</dbReference>
<dbReference type="Proteomes" id="UP000051717">
    <property type="component" value="Unassembled WGS sequence"/>
</dbReference>
<keyword evidence="7" id="KW-0648">Protein biosynthesis</keyword>
<evidence type="ECO:0000259" key="6">
    <source>
        <dbReference type="PROSITE" id="PS51722"/>
    </source>
</evidence>
<dbReference type="CDD" id="cd01434">
    <property type="entry name" value="EFG_mtEFG1_IV"/>
    <property type="match status" value="1"/>
</dbReference>
<dbReference type="InterPro" id="IPR047872">
    <property type="entry name" value="EFG_IV"/>
</dbReference>
<dbReference type="SMART" id="SM00889">
    <property type="entry name" value="EFG_IV"/>
    <property type="match status" value="1"/>
</dbReference>
<keyword evidence="2" id="KW-0547">Nucleotide-binding</keyword>
<dbReference type="Pfam" id="PF03764">
    <property type="entry name" value="EFG_IV"/>
    <property type="match status" value="1"/>
</dbReference>
<dbReference type="SUPFAM" id="SSF50447">
    <property type="entry name" value="Translation proteins"/>
    <property type="match status" value="1"/>
</dbReference>
<dbReference type="Gene3D" id="3.30.230.10">
    <property type="match status" value="1"/>
</dbReference>
<dbReference type="GO" id="GO:0005525">
    <property type="term" value="F:GTP binding"/>
    <property type="evidence" value="ECO:0007669"/>
    <property type="project" value="UniProtKB-UniRule"/>
</dbReference>
<dbReference type="InterPro" id="IPR005517">
    <property type="entry name" value="Transl_elong_EFG/EF2_IV"/>
</dbReference>
<dbReference type="Pfam" id="PF00009">
    <property type="entry name" value="GTP_EFTU"/>
    <property type="match status" value="1"/>
</dbReference>
<feature type="region of interest" description="Disordered" evidence="5">
    <location>
        <begin position="260"/>
        <end position="286"/>
    </location>
</feature>
<proteinExistence type="inferred from homology"/>
<dbReference type="NCBIfam" id="NF009381">
    <property type="entry name" value="PRK12740.1-5"/>
    <property type="match status" value="1"/>
</dbReference>
<dbReference type="NCBIfam" id="TIGR00484">
    <property type="entry name" value="EF-G"/>
    <property type="match status" value="1"/>
</dbReference>
<dbReference type="InterPro" id="IPR004540">
    <property type="entry name" value="Transl_elong_EFG/EF2"/>
</dbReference>
<evidence type="ECO:0000256" key="4">
    <source>
        <dbReference type="NCBIfam" id="TIGR00484"/>
    </source>
</evidence>
<dbReference type="InterPro" id="IPR053905">
    <property type="entry name" value="EF-G-like_DII"/>
</dbReference>
<dbReference type="Gene3D" id="2.40.30.10">
    <property type="entry name" value="Translation factors"/>
    <property type="match status" value="1"/>
</dbReference>
<evidence type="ECO:0000313" key="8">
    <source>
        <dbReference type="Proteomes" id="UP000051717"/>
    </source>
</evidence>
<protein>
    <recommendedName>
        <fullName evidence="4">Elongation factor G</fullName>
    </recommendedName>
</protein>
<dbReference type="Pfam" id="PF00679">
    <property type="entry name" value="EFG_C"/>
    <property type="match status" value="1"/>
</dbReference>
<dbReference type="CDD" id="cd03713">
    <property type="entry name" value="EFG_mtEFG_C"/>
    <property type="match status" value="1"/>
</dbReference>
<accession>A0A0S8GF18</accession>
<dbReference type="CDD" id="cd04170">
    <property type="entry name" value="EF-G_bact"/>
    <property type="match status" value="1"/>
</dbReference>
<dbReference type="NCBIfam" id="NF009379">
    <property type="entry name" value="PRK12740.1-3"/>
    <property type="match status" value="1"/>
</dbReference>
<dbReference type="GO" id="GO:0032790">
    <property type="term" value="P:ribosome disassembly"/>
    <property type="evidence" value="ECO:0007669"/>
    <property type="project" value="TreeGrafter"/>
</dbReference>
<evidence type="ECO:0000256" key="2">
    <source>
        <dbReference type="ARBA" id="ARBA00022741"/>
    </source>
</evidence>
<dbReference type="Pfam" id="PF22042">
    <property type="entry name" value="EF-G_D2"/>
    <property type="match status" value="1"/>
</dbReference>
<dbReference type="NCBIfam" id="NF009891">
    <property type="entry name" value="PRK13351.1-1"/>
    <property type="match status" value="1"/>
</dbReference>
<gene>
    <name evidence="7" type="primary">fusA</name>
    <name evidence="7" type="ORF">AMJ82_01395</name>
</gene>
<dbReference type="PATRIC" id="fig|1703774.3.peg.2492"/>
<dbReference type="InterPro" id="IPR035647">
    <property type="entry name" value="EFG_III/V"/>
</dbReference>
<dbReference type="FunFam" id="3.30.70.240:FF:000001">
    <property type="entry name" value="Elongation factor G"/>
    <property type="match status" value="1"/>
</dbReference>
<dbReference type="Gene3D" id="3.30.70.870">
    <property type="entry name" value="Elongation Factor G (Translational Gtpase), domain 3"/>
    <property type="match status" value="1"/>
</dbReference>
<dbReference type="AlphaFoldDB" id="A0A0S8GF18"/>
<dbReference type="SUPFAM" id="SSF54980">
    <property type="entry name" value="EF-G C-terminal domain-like"/>
    <property type="match status" value="2"/>
</dbReference>
<keyword evidence="3" id="KW-0342">GTP-binding</keyword>
<evidence type="ECO:0000256" key="5">
    <source>
        <dbReference type="SAM" id="MobiDB-lite"/>
    </source>
</evidence>
<dbReference type="CDD" id="cd16262">
    <property type="entry name" value="EFG_III"/>
    <property type="match status" value="1"/>
</dbReference>
<dbReference type="InterPro" id="IPR035649">
    <property type="entry name" value="EFG_V"/>
</dbReference>
<dbReference type="InterPro" id="IPR027417">
    <property type="entry name" value="P-loop_NTPase"/>
</dbReference>
<reference evidence="7 8" key="1">
    <citation type="journal article" date="2015" name="Microbiome">
        <title>Genomic resolution of linkages in carbon, nitrogen, and sulfur cycling among widespread estuary sediment bacteria.</title>
        <authorList>
            <person name="Baker B.J."/>
            <person name="Lazar C.S."/>
            <person name="Teske A.P."/>
            <person name="Dick G.J."/>
        </authorList>
    </citation>
    <scope>NUCLEOTIDE SEQUENCE [LARGE SCALE GENOMIC DNA]</scope>
    <source>
        <strain evidence="7">SM23_40</strain>
    </source>
</reference>
<evidence type="ECO:0000313" key="7">
    <source>
        <dbReference type="EMBL" id="KPK71296.1"/>
    </source>
</evidence>
<dbReference type="GO" id="GO:0003746">
    <property type="term" value="F:translation elongation factor activity"/>
    <property type="evidence" value="ECO:0007669"/>
    <property type="project" value="UniProtKB-UniRule"/>
</dbReference>
<dbReference type="Gene3D" id="3.30.70.240">
    <property type="match status" value="1"/>
</dbReference>
<dbReference type="InterPro" id="IPR005225">
    <property type="entry name" value="Small_GTP-bd"/>
</dbReference>
<dbReference type="PANTHER" id="PTHR43261">
    <property type="entry name" value="TRANSLATION ELONGATION FACTOR G-RELATED"/>
    <property type="match status" value="1"/>
</dbReference>
<dbReference type="SMART" id="SM00838">
    <property type="entry name" value="EFG_C"/>
    <property type="match status" value="1"/>
</dbReference>
<evidence type="ECO:0000256" key="1">
    <source>
        <dbReference type="ARBA" id="ARBA00005870"/>
    </source>
</evidence>
<dbReference type="PROSITE" id="PS51722">
    <property type="entry name" value="G_TR_2"/>
    <property type="match status" value="1"/>
</dbReference>
<feature type="domain" description="Tr-type G" evidence="6">
    <location>
        <begin position="1"/>
        <end position="264"/>
    </location>
</feature>
<dbReference type="FunFam" id="3.30.230.10:FF:000003">
    <property type="entry name" value="Elongation factor G"/>
    <property type="match status" value="1"/>
</dbReference>
<dbReference type="InterPro" id="IPR000795">
    <property type="entry name" value="T_Tr_GTP-bd_dom"/>
</dbReference>
<dbReference type="GO" id="GO:0003924">
    <property type="term" value="F:GTPase activity"/>
    <property type="evidence" value="ECO:0007669"/>
    <property type="project" value="InterPro"/>
</dbReference>
<evidence type="ECO:0000256" key="3">
    <source>
        <dbReference type="ARBA" id="ARBA00023134"/>
    </source>
</evidence>
<name>A0A0S8GF18_UNCT6</name>
<comment type="similarity">
    <text evidence="1">Belongs to the TRAFAC class translation factor GTPase superfamily. Classic translation factor GTPase family. EF-G/EF-2 subfamily.</text>
</comment>
<dbReference type="InterPro" id="IPR020568">
    <property type="entry name" value="Ribosomal_Su5_D2-typ_SF"/>
</dbReference>
<dbReference type="InterPro" id="IPR014721">
    <property type="entry name" value="Ribsml_uS5_D2-typ_fold_subgr"/>
</dbReference>
<organism evidence="7 8">
    <name type="scientific">candidate division TA06 bacterium SM23_40</name>
    <dbReference type="NCBI Taxonomy" id="1703774"/>
    <lineage>
        <taxon>Bacteria</taxon>
        <taxon>Bacteria division TA06</taxon>
    </lineage>
</organism>
<sequence>MAHGGAGKTTLAEAMLFNAKASTRLGRVDDGNAIMDSDPDEMERKISISLALAHASWKNHELHIVDTPGYADFIGDVVSAVRVLDGAIIVVDATAGVEVGTERVWKYADEQSLPRLIFVNKMKKDNADFSRIVEMAREELGRAVTPIQLPIGKGDGFKGVIDLIKMKAYLFGDGKSEEQEIPSEMSDAARQARETLVESVAETDDALTEKYLEEGDLSAEEAEKGLRAGTINGSIVPLLCGDAYANQGVEKLLDGIVDLLPSPPDRPPIEGSAGEGGSTGGRERTEAEPLSALIFKTVTEPHVGELSFVRVFSGILEAGMELMNTTQSSGLKTNQIYLVRGKERKETVKLVAGQMGALVKLKDVRTGDTLAAKSHPIIFPPIDFPEPNISVAIVPKTKGDEEKVMAGLARLHEEDPTFSSRYDRDVKQMLISGLGELHLEVIVNRLKRKFGVEVDLVKPRIPYRETIRRKVERVEAKFKKQTGGRGQYGHVFLRLEPLERGAGFEFGDEIFGGAIPGKYVPAVQKGVEEAMREGVISNFPVVDLKAVVIDGSFHPVDSSDIAFKVAGSLAFKKGAQEAGIILLEPIMDVEVTVPEEYMGEVIGDLNSRRGRILGMDTEGHLQKIRATVPQAEMYKYSTNLRSMTQGKGMYAMRFSRYEEVPRETAEKVIAEEQAEKEA</sequence>
<comment type="caution">
    <text evidence="7">The sequence shown here is derived from an EMBL/GenBank/DDBJ whole genome shotgun (WGS) entry which is preliminary data.</text>
</comment>
<keyword evidence="7" id="KW-0251">Elongation factor</keyword>
<dbReference type="Pfam" id="PF14492">
    <property type="entry name" value="EFG_III"/>
    <property type="match status" value="1"/>
</dbReference>
<dbReference type="EMBL" id="LJUI01000005">
    <property type="protein sequence ID" value="KPK71296.1"/>
    <property type="molecule type" value="Genomic_DNA"/>
</dbReference>
<dbReference type="InterPro" id="IPR000640">
    <property type="entry name" value="EFG_V-like"/>
</dbReference>
<dbReference type="SUPFAM" id="SSF52540">
    <property type="entry name" value="P-loop containing nucleoside triphosphate hydrolases"/>
    <property type="match status" value="1"/>
</dbReference>
<dbReference type="InterPro" id="IPR041095">
    <property type="entry name" value="EFG_II"/>
</dbReference>
<dbReference type="PRINTS" id="PR00315">
    <property type="entry name" value="ELONGATNFCT"/>
</dbReference>
<dbReference type="NCBIfam" id="TIGR00231">
    <property type="entry name" value="small_GTP"/>
    <property type="match status" value="1"/>
</dbReference>
<dbReference type="PANTHER" id="PTHR43261:SF6">
    <property type="entry name" value="ELONGATION FACTOR G-LIKE PROTEIN"/>
    <property type="match status" value="1"/>
</dbReference>
<dbReference type="InterPro" id="IPR009022">
    <property type="entry name" value="EFG_III"/>
</dbReference>
<dbReference type="SUPFAM" id="SSF54211">
    <property type="entry name" value="Ribosomal protein S5 domain 2-like"/>
    <property type="match status" value="1"/>
</dbReference>